<keyword evidence="14" id="KW-1185">Reference proteome</keyword>
<feature type="binding site" evidence="9">
    <location>
        <begin position="110"/>
        <end position="116"/>
    </location>
    <ligand>
        <name>ATP</name>
        <dbReference type="ChEBI" id="CHEBI:30616"/>
    </ligand>
</feature>
<dbReference type="SUPFAM" id="SSF53244">
    <property type="entry name" value="MurD-like peptide ligases, peptide-binding domain"/>
    <property type="match status" value="1"/>
</dbReference>
<dbReference type="RefSeq" id="WP_125180802.1">
    <property type="nucleotide sequence ID" value="NZ_QZMU01000001.1"/>
</dbReference>
<comment type="caution">
    <text evidence="13">The sequence shown here is derived from an EMBL/GenBank/DDBJ whole genome shotgun (WGS) entry which is preliminary data.</text>
</comment>
<dbReference type="GO" id="GO:0009252">
    <property type="term" value="P:peptidoglycan biosynthetic process"/>
    <property type="evidence" value="ECO:0007669"/>
    <property type="project" value="UniProtKB-UniRule"/>
</dbReference>
<dbReference type="Gene3D" id="3.40.1190.10">
    <property type="entry name" value="Mur-like, catalytic domain"/>
    <property type="match status" value="1"/>
</dbReference>
<keyword evidence="4 9" id="KW-0067">ATP-binding</keyword>
<dbReference type="AlphaFoldDB" id="A0A426QID5"/>
<dbReference type="Pfam" id="PF02875">
    <property type="entry name" value="Mur_ligase_C"/>
    <property type="match status" value="1"/>
</dbReference>
<feature type="domain" description="Mur ligase C-terminal" evidence="11">
    <location>
        <begin position="316"/>
        <end position="438"/>
    </location>
</feature>
<feature type="domain" description="Mur ligase central" evidence="12">
    <location>
        <begin position="108"/>
        <end position="294"/>
    </location>
</feature>
<dbReference type="InterPro" id="IPR005757">
    <property type="entry name" value="Mpl"/>
</dbReference>
<accession>A0A426QID5</accession>
<dbReference type="EC" id="6.3.2.45" evidence="9"/>
<keyword evidence="8 9" id="KW-0961">Cell wall biogenesis/degradation</keyword>
<dbReference type="GO" id="GO:0009254">
    <property type="term" value="P:peptidoglycan turnover"/>
    <property type="evidence" value="ECO:0007669"/>
    <property type="project" value="UniProtKB-UniRule"/>
</dbReference>
<dbReference type="UniPathway" id="UPA00544"/>
<evidence type="ECO:0000256" key="6">
    <source>
        <dbReference type="ARBA" id="ARBA00022984"/>
    </source>
</evidence>
<evidence type="ECO:0000256" key="4">
    <source>
        <dbReference type="ARBA" id="ARBA00022840"/>
    </source>
</evidence>
<dbReference type="InterPro" id="IPR013221">
    <property type="entry name" value="Mur_ligase_cen"/>
</dbReference>
<dbReference type="Gene3D" id="3.90.190.20">
    <property type="entry name" value="Mur ligase, C-terminal domain"/>
    <property type="match status" value="1"/>
</dbReference>
<dbReference type="Pfam" id="PF08245">
    <property type="entry name" value="Mur_ligase_M"/>
    <property type="match status" value="1"/>
</dbReference>
<dbReference type="InterPro" id="IPR004101">
    <property type="entry name" value="Mur_ligase_C"/>
</dbReference>
<keyword evidence="9" id="KW-0460">Magnesium</keyword>
<evidence type="ECO:0000259" key="10">
    <source>
        <dbReference type="Pfam" id="PF01225"/>
    </source>
</evidence>
<evidence type="ECO:0000256" key="7">
    <source>
        <dbReference type="ARBA" id="ARBA00023306"/>
    </source>
</evidence>
<keyword evidence="5 9" id="KW-0133">Cell shape</keyword>
<dbReference type="EMBL" id="QZMU01000001">
    <property type="protein sequence ID" value="RRQ21476.1"/>
    <property type="molecule type" value="Genomic_DNA"/>
</dbReference>
<dbReference type="Pfam" id="PF01225">
    <property type="entry name" value="Mur_ligase"/>
    <property type="match status" value="1"/>
</dbReference>
<sequence>MHIHILGICGTFMGGIAVLARESGIEVSGADANVYPPMSTQLEAQGIALQEGYRAQDLPSAPDAVVIGNALARGNPAVEAVLDAGLPYTSGPQWLADNILKDRWVLAVAGTHGKTSTASMLAWILDYAGLEPGFLIGGVPGNFGISARLGGSPFFVVEADEYDTAFFDKRSKFVHYRPRTLILNNLEFDHADIFDDLGAIQRQFHHLVRTVPGQGLIVENANDAHVAEVLEMGCWTPTETVSVGEFPAQWQVRVLKADGSEFEVLFEGQPQGRVRWNQLGQHNLHNALAAIAAARHAGVPVVQATAALGEYRGVKRRLEVRGEVRGVTVYDDFAHHPTAIELTLQGLRRHRGEGRIFAVLEPRSNTMRLGVHRTTLGPALDSADRVWLYQPPDLGWDPAEVDGRSRAPVRVMRELDALVMDVVAHARPGDAILVMSNGGFGGIHDKLLDALRMSEAIEAGG</sequence>
<dbReference type="GO" id="GO:0051301">
    <property type="term" value="P:cell division"/>
    <property type="evidence" value="ECO:0007669"/>
    <property type="project" value="UniProtKB-KW"/>
</dbReference>
<evidence type="ECO:0000313" key="13">
    <source>
        <dbReference type="EMBL" id="RRQ21476.1"/>
    </source>
</evidence>
<proteinExistence type="inferred from homology"/>
<keyword evidence="7 9" id="KW-0131">Cell cycle</keyword>
<keyword evidence="2 9" id="KW-0132">Cell division</keyword>
<reference evidence="13 14" key="1">
    <citation type="journal article" date="2010" name="Int. J. Syst. Evol. Microbiol.">
        <title>Thiohalobacter thiocyanaticus gen. nov., sp. nov., a moderately halophilic, sulfur-oxidizing gammaproteobacterium from hypersaline lakes, that utilizes thiocyanate.</title>
        <authorList>
            <person name="Sorokin D.Y."/>
            <person name="Kovaleva O.L."/>
            <person name="Tourova T.P."/>
            <person name="Muyzer G."/>
        </authorList>
    </citation>
    <scope>NUCLEOTIDE SEQUENCE [LARGE SCALE GENOMIC DNA]</scope>
    <source>
        <strain evidence="13 14">Hrh1</strain>
    </source>
</reference>
<dbReference type="GO" id="GO:0106418">
    <property type="term" value="F:UDP-N-acetylmuramate-L-alanyl-gamma-D-glutamyl-meso-2,6-diaminoheptanedioate ligase activity"/>
    <property type="evidence" value="ECO:0007669"/>
    <property type="project" value="UniProtKB-EC"/>
</dbReference>
<dbReference type="PANTHER" id="PTHR43445:SF5">
    <property type="entry name" value="UDP-N-ACETYLMURAMATE--L-ALANYL-GAMMA-D-GLUTAMYL-MESO-2,6-DIAMINOHEPTANDIOATE LIGASE"/>
    <property type="match status" value="1"/>
</dbReference>
<evidence type="ECO:0000256" key="9">
    <source>
        <dbReference type="HAMAP-Rule" id="MF_02020"/>
    </source>
</evidence>
<dbReference type="SUPFAM" id="SSF53623">
    <property type="entry name" value="MurD-like peptide ligases, catalytic domain"/>
    <property type="match status" value="1"/>
</dbReference>
<comment type="pathway">
    <text evidence="9">Cell wall biogenesis; peptidoglycan recycling.</text>
</comment>
<evidence type="ECO:0000259" key="11">
    <source>
        <dbReference type="Pfam" id="PF02875"/>
    </source>
</evidence>
<keyword evidence="3 9" id="KW-0547">Nucleotide-binding</keyword>
<dbReference type="GO" id="GO:0008360">
    <property type="term" value="P:regulation of cell shape"/>
    <property type="evidence" value="ECO:0007669"/>
    <property type="project" value="UniProtKB-KW"/>
</dbReference>
<dbReference type="Proteomes" id="UP000287798">
    <property type="component" value="Unassembled WGS sequence"/>
</dbReference>
<dbReference type="InterPro" id="IPR036565">
    <property type="entry name" value="Mur-like_cat_sf"/>
</dbReference>
<comment type="function">
    <text evidence="9">Reutilizes the intact tripeptide L-alanyl-gamma-D-glutamyl-meso-diaminopimelate by linking it to UDP-N-acetylmuramate.</text>
</comment>
<evidence type="ECO:0000259" key="12">
    <source>
        <dbReference type="Pfam" id="PF08245"/>
    </source>
</evidence>
<dbReference type="InterPro" id="IPR000713">
    <property type="entry name" value="Mur_ligase_N"/>
</dbReference>
<dbReference type="InterPro" id="IPR036615">
    <property type="entry name" value="Mur_ligase_C_dom_sf"/>
</dbReference>
<name>A0A426QID5_9GAMM</name>
<dbReference type="PANTHER" id="PTHR43445">
    <property type="entry name" value="UDP-N-ACETYLMURAMATE--L-ALANINE LIGASE-RELATED"/>
    <property type="match status" value="1"/>
</dbReference>
<dbReference type="InterPro" id="IPR050061">
    <property type="entry name" value="MurCDEF_pg_biosynth"/>
</dbReference>
<dbReference type="Gene3D" id="3.40.50.720">
    <property type="entry name" value="NAD(P)-binding Rossmann-like Domain"/>
    <property type="match status" value="1"/>
</dbReference>
<dbReference type="NCBIfam" id="TIGR01081">
    <property type="entry name" value="mpl"/>
    <property type="match status" value="1"/>
</dbReference>
<evidence type="ECO:0000256" key="2">
    <source>
        <dbReference type="ARBA" id="ARBA00022618"/>
    </source>
</evidence>
<comment type="similarity">
    <text evidence="9">Belongs to the MurCDEF family. Mpl subfamily.</text>
</comment>
<comment type="cofactor">
    <cofactor evidence="9">
        <name>Mg(2+)</name>
        <dbReference type="ChEBI" id="CHEBI:18420"/>
    </cofactor>
</comment>
<evidence type="ECO:0000256" key="1">
    <source>
        <dbReference type="ARBA" id="ARBA00022598"/>
    </source>
</evidence>
<organism evidence="13 14">
    <name type="scientific">Thiohalobacter thiocyanaticus</name>
    <dbReference type="NCBI Taxonomy" id="585455"/>
    <lineage>
        <taxon>Bacteria</taxon>
        <taxon>Pseudomonadati</taxon>
        <taxon>Pseudomonadota</taxon>
        <taxon>Gammaproteobacteria</taxon>
        <taxon>Thiohalobacterales</taxon>
        <taxon>Thiohalobacteraceae</taxon>
        <taxon>Thiohalobacter</taxon>
    </lineage>
</organism>
<dbReference type="HAMAP" id="MF_02020">
    <property type="entry name" value="Mpl"/>
    <property type="match status" value="1"/>
</dbReference>
<gene>
    <name evidence="9 13" type="primary">mpl</name>
    <name evidence="13" type="ORF">D6C00_05660</name>
</gene>
<keyword evidence="6 9" id="KW-0573">Peptidoglycan synthesis</keyword>
<dbReference type="GO" id="GO:0071555">
    <property type="term" value="P:cell wall organization"/>
    <property type="evidence" value="ECO:0007669"/>
    <property type="project" value="UniProtKB-KW"/>
</dbReference>
<dbReference type="SUPFAM" id="SSF51984">
    <property type="entry name" value="MurCD N-terminal domain"/>
    <property type="match status" value="1"/>
</dbReference>
<evidence type="ECO:0000313" key="14">
    <source>
        <dbReference type="Proteomes" id="UP000287798"/>
    </source>
</evidence>
<feature type="domain" description="Mur ligase N-terminal catalytic" evidence="10">
    <location>
        <begin position="2"/>
        <end position="98"/>
    </location>
</feature>
<protein>
    <recommendedName>
        <fullName evidence="9">UDP-N-acetylmuramate--L-alanyl-gamma-D-glutamyl-meso-2,6-diaminoheptandioate ligase</fullName>
        <ecNumber evidence="9">6.3.2.45</ecNumber>
    </recommendedName>
    <alternativeName>
        <fullName evidence="9">Murein peptide ligase</fullName>
    </alternativeName>
    <alternativeName>
        <fullName evidence="9">UDP-N-acetylmuramate:L-alanyl-gamma-D-glutamyl-meso-diaminopimelate ligase</fullName>
    </alternativeName>
</protein>
<dbReference type="OrthoDB" id="9804126at2"/>
<evidence type="ECO:0000256" key="5">
    <source>
        <dbReference type="ARBA" id="ARBA00022960"/>
    </source>
</evidence>
<comment type="catalytic activity">
    <reaction evidence="9">
        <text>UDP-N-acetyl-alpha-D-muramate + L-alanyl-gamma-D-glutamyl-meso-2,6-diaminopimelate + ATP = UDP-N-acetyl-alpha-D-muramoyl-L-alanyl-gamma-D-glutamyl-meso-2,6-diaminopimelate + ADP + phosphate + H(+)</text>
        <dbReference type="Rhea" id="RHEA:29563"/>
        <dbReference type="ChEBI" id="CHEBI:15378"/>
        <dbReference type="ChEBI" id="CHEBI:30616"/>
        <dbReference type="ChEBI" id="CHEBI:43474"/>
        <dbReference type="ChEBI" id="CHEBI:61401"/>
        <dbReference type="ChEBI" id="CHEBI:70757"/>
        <dbReference type="ChEBI" id="CHEBI:83905"/>
        <dbReference type="ChEBI" id="CHEBI:456216"/>
        <dbReference type="EC" id="6.3.2.45"/>
    </reaction>
</comment>
<dbReference type="GO" id="GO:0005524">
    <property type="term" value="F:ATP binding"/>
    <property type="evidence" value="ECO:0007669"/>
    <property type="project" value="UniProtKB-UniRule"/>
</dbReference>
<keyword evidence="1 9" id="KW-0436">Ligase</keyword>
<evidence type="ECO:0000256" key="3">
    <source>
        <dbReference type="ARBA" id="ARBA00022741"/>
    </source>
</evidence>
<evidence type="ECO:0000256" key="8">
    <source>
        <dbReference type="ARBA" id="ARBA00023316"/>
    </source>
</evidence>